<evidence type="ECO:0000313" key="3">
    <source>
        <dbReference type="EMBL" id="VYS77167.1"/>
    </source>
</evidence>
<reference evidence="3" key="2">
    <citation type="submission" date="2019-11" db="EMBL/GenBank/DDBJ databases">
        <authorList>
            <person name="Feng L."/>
        </authorList>
    </citation>
    <scope>NUCLEOTIDE SEQUENCE</scope>
    <source>
        <strain evidence="3">BfaecisLFYP10</strain>
    </source>
</reference>
<keyword evidence="1" id="KW-0472">Membrane</keyword>
<evidence type="ECO:0000313" key="2">
    <source>
        <dbReference type="EMBL" id="CUP08340.1"/>
    </source>
</evidence>
<evidence type="ECO:0000256" key="1">
    <source>
        <dbReference type="SAM" id="Phobius"/>
    </source>
</evidence>
<feature type="transmembrane region" description="Helical" evidence="1">
    <location>
        <begin position="12"/>
        <end position="33"/>
    </location>
</feature>
<keyword evidence="1" id="KW-0812">Transmembrane</keyword>
<protein>
    <submittedName>
        <fullName evidence="2">Uncharacterized protein</fullName>
    </submittedName>
</protein>
<accession>A0A174KGF4</accession>
<accession>A0A6N2R8K4</accession>
<sequence>MLKGYVRATLVIFNNYIIKYIFFNGFLITFIILDNSISQNVFLDSFLFLGLTSIYS</sequence>
<dbReference type="EMBL" id="CZAE01000007">
    <property type="protein sequence ID" value="CUP08340.1"/>
    <property type="molecule type" value="Genomic_DNA"/>
</dbReference>
<reference evidence="2 4" key="1">
    <citation type="submission" date="2015-09" db="EMBL/GenBank/DDBJ databases">
        <authorList>
            <consortium name="Pathogen Informatics"/>
        </authorList>
    </citation>
    <scope>NUCLEOTIDE SEQUENCE [LARGE SCALE GENOMIC DNA]</scope>
    <source>
        <strain evidence="2 4">2789STDY5834846</strain>
    </source>
</reference>
<dbReference type="Proteomes" id="UP000095606">
    <property type="component" value="Unassembled WGS sequence"/>
</dbReference>
<gene>
    <name evidence="3" type="ORF">BFLFYP10_05158</name>
    <name evidence="2" type="ORF">ERS852461_01815</name>
</gene>
<dbReference type="AlphaFoldDB" id="A0A174KGF4"/>
<dbReference type="EMBL" id="CACRSZ010000006">
    <property type="protein sequence ID" value="VYS77167.1"/>
    <property type="molecule type" value="Genomic_DNA"/>
</dbReference>
<proteinExistence type="predicted"/>
<organism evidence="2 4">
    <name type="scientific">Bacteroides faecis</name>
    <dbReference type="NCBI Taxonomy" id="674529"/>
    <lineage>
        <taxon>Bacteria</taxon>
        <taxon>Pseudomonadati</taxon>
        <taxon>Bacteroidota</taxon>
        <taxon>Bacteroidia</taxon>
        <taxon>Bacteroidales</taxon>
        <taxon>Bacteroidaceae</taxon>
        <taxon>Bacteroides</taxon>
    </lineage>
</organism>
<evidence type="ECO:0000313" key="4">
    <source>
        <dbReference type="Proteomes" id="UP000095606"/>
    </source>
</evidence>
<keyword evidence="1" id="KW-1133">Transmembrane helix</keyword>
<name>A0A174KGF4_9BACE</name>